<feature type="region of interest" description="Disordered" evidence="1">
    <location>
        <begin position="1"/>
        <end position="42"/>
    </location>
</feature>
<feature type="domain" description="Myb-like" evidence="2">
    <location>
        <begin position="396"/>
        <end position="451"/>
    </location>
</feature>
<dbReference type="PROSITE" id="PS51294">
    <property type="entry name" value="HTH_MYB"/>
    <property type="match status" value="1"/>
</dbReference>
<reference evidence="5" key="1">
    <citation type="journal article" date="2006" name="Proc. Natl. Acad. Sci. U.S.A.">
        <title>Genome analysis of the smallest free-living eukaryote Ostreococcus tauri unveils many unique features.</title>
        <authorList>
            <person name="Derelle E."/>
            <person name="Ferraz C."/>
            <person name="Rombauts S."/>
            <person name="Rouze P."/>
            <person name="Worden A.Z."/>
            <person name="Robbens S."/>
            <person name="Partensky F."/>
            <person name="Degroeve S."/>
            <person name="Echeynie S."/>
            <person name="Cooke R."/>
            <person name="Saeys Y."/>
            <person name="Wuyts J."/>
            <person name="Jabbari K."/>
            <person name="Bowler C."/>
            <person name="Panaud O."/>
            <person name="Piegu B."/>
            <person name="Ball S.G."/>
            <person name="Ral J.-P."/>
            <person name="Bouget F.-Y."/>
            <person name="Piganeau G."/>
            <person name="De Baets B."/>
            <person name="Picard A."/>
            <person name="Delseny M."/>
            <person name="Demaille J."/>
            <person name="Van de Peer Y."/>
            <person name="Moreau H."/>
        </authorList>
    </citation>
    <scope>NUCLEOTIDE SEQUENCE [LARGE SCALE GENOMIC DNA]</scope>
    <source>
        <strain evidence="5">OTTH 0595 / CCAP 157/2 / RCC745</strain>
    </source>
</reference>
<reference evidence="4 5" key="2">
    <citation type="journal article" date="2014" name="BMC Genomics">
        <title>An improved genome of the model marine alga Ostreococcus tauri unfolds by assessing Illumina de novo assemblies.</title>
        <authorList>
            <person name="Blanc-Mathieu R."/>
            <person name="Verhelst B."/>
            <person name="Derelle E."/>
            <person name="Rombauts S."/>
            <person name="Bouget F.Y."/>
            <person name="Carre I."/>
            <person name="Chateau A."/>
            <person name="Eyre-Walker A."/>
            <person name="Grimsley N."/>
            <person name="Moreau H."/>
            <person name="Piegu B."/>
            <person name="Rivals E."/>
            <person name="Schackwitz W."/>
            <person name="Van de Peer Y."/>
            <person name="Piganeau G."/>
        </authorList>
    </citation>
    <scope>NUCLEOTIDE SEQUENCE [LARGE SCALE GENOMIC DNA]</scope>
    <source>
        <strain evidence="5">OTTH 0595 / CCAP 157/2 / RCC745</strain>
    </source>
</reference>
<accession>A0A096P7L8</accession>
<comment type="caution">
    <text evidence="4">The sequence shown here is derived from an EMBL/GenBank/DDBJ whole genome shotgun (WGS) entry which is preliminary data.</text>
</comment>
<dbReference type="SMART" id="SM00717">
    <property type="entry name" value="SANT"/>
    <property type="match status" value="1"/>
</dbReference>
<dbReference type="SUPFAM" id="SSF46689">
    <property type="entry name" value="Homeodomain-like"/>
    <property type="match status" value="1"/>
</dbReference>
<dbReference type="CDD" id="cd11660">
    <property type="entry name" value="SANT_TRF"/>
    <property type="match status" value="1"/>
</dbReference>
<dbReference type="InParanoid" id="A0A096P7L8"/>
<evidence type="ECO:0000256" key="1">
    <source>
        <dbReference type="SAM" id="MobiDB-lite"/>
    </source>
</evidence>
<dbReference type="InterPro" id="IPR017930">
    <property type="entry name" value="Myb_dom"/>
</dbReference>
<dbReference type="PANTHER" id="PTHR47122:SF8">
    <property type="entry name" value="MYB-LIKE DOMAIN-CONTAINING PROTEIN"/>
    <property type="match status" value="1"/>
</dbReference>
<dbReference type="EMBL" id="CAID01000003">
    <property type="protein sequence ID" value="CEF97004.1"/>
    <property type="molecule type" value="Genomic_DNA"/>
</dbReference>
<dbReference type="InterPro" id="IPR009057">
    <property type="entry name" value="Homeodomain-like_sf"/>
</dbReference>
<dbReference type="Gene3D" id="1.10.246.220">
    <property type="match status" value="1"/>
</dbReference>
<dbReference type="RefSeq" id="XP_022838426.1">
    <property type="nucleotide sequence ID" value="XM_022984687.1"/>
</dbReference>
<proteinExistence type="predicted"/>
<feature type="domain" description="HTH myb-type" evidence="3">
    <location>
        <begin position="396"/>
        <end position="455"/>
    </location>
</feature>
<dbReference type="AlphaFoldDB" id="A0A096P7L8"/>
<dbReference type="KEGG" id="ota:OT_ostta03g00840"/>
<gene>
    <name evidence="4" type="ORF">OT_ostta03g00840</name>
</gene>
<dbReference type="OrthoDB" id="497289at2759"/>
<evidence type="ECO:0000313" key="5">
    <source>
        <dbReference type="Proteomes" id="UP000009170"/>
    </source>
</evidence>
<dbReference type="GeneID" id="9832899"/>
<name>A0A096P7L8_OSTTA</name>
<dbReference type="PANTHER" id="PTHR47122">
    <property type="entry name" value="MYB-LIKE DNA-BINDING DOMAIN CONTAINING PROTEIN, EXPRESSED"/>
    <property type="match status" value="1"/>
</dbReference>
<dbReference type="Pfam" id="PF00249">
    <property type="entry name" value="Myb_DNA-binding"/>
    <property type="match status" value="1"/>
</dbReference>
<keyword evidence="5" id="KW-1185">Reference proteome</keyword>
<sequence>MSVVQTPGSRVVPSRHLRRDGAPAAVRSYRFPNGTDLHGDEEGSSFMADPIDAAGLERAFASDPVLKEAEREILSKTNAQRIAAAERGALLEHGKQFDSMLGMKTIYSSGSGASDDDDKASTQSVAYLYPGIDGASNRSYSPFDLTLDEAAENLLCDFGAPNIDGAYGLIDDDGSEIFVQHTAPPLSAWMSNGNLCGLDAPPGHEPAWASGGRSEAYEHIPAVVEFGVPGHTEVESIASLRAQYRALFGKDTNSNNRQWIIKRLEAFRNGDDLTPPSSRYSSPLSGEDTYVGGARFKQSVSSPKRAAGKRQVKSARSLYDEEVDEHESARRGAVKGRGKVVKGKRVAEASLPKSNTKKAKSVSDAESADGSSAKGGARGTARPAARSKQGENGTGRRSKHHNPWALEEAEALVRGVAQCGGGKWADIKKLGFPAIEHRTAVDLKDKWRNLLRIAMLPAQSVKTVGDKKREIPQELLAKVRELAAKQAKAKAAMEAARGR</sequence>
<protein>
    <submittedName>
        <fullName evidence="4">SANT/Myb domain</fullName>
    </submittedName>
</protein>
<dbReference type="InterPro" id="IPR001005">
    <property type="entry name" value="SANT/Myb"/>
</dbReference>
<evidence type="ECO:0000259" key="3">
    <source>
        <dbReference type="PROSITE" id="PS51294"/>
    </source>
</evidence>
<evidence type="ECO:0000259" key="2">
    <source>
        <dbReference type="PROSITE" id="PS50090"/>
    </source>
</evidence>
<feature type="region of interest" description="Disordered" evidence="1">
    <location>
        <begin position="295"/>
        <end position="403"/>
    </location>
</feature>
<evidence type="ECO:0000313" key="4">
    <source>
        <dbReference type="EMBL" id="CEF97004.1"/>
    </source>
</evidence>
<dbReference type="PROSITE" id="PS50090">
    <property type="entry name" value="MYB_LIKE"/>
    <property type="match status" value="1"/>
</dbReference>
<organism evidence="4 5">
    <name type="scientific">Ostreococcus tauri</name>
    <name type="common">Marine green alga</name>
    <dbReference type="NCBI Taxonomy" id="70448"/>
    <lineage>
        <taxon>Eukaryota</taxon>
        <taxon>Viridiplantae</taxon>
        <taxon>Chlorophyta</taxon>
        <taxon>Mamiellophyceae</taxon>
        <taxon>Mamiellales</taxon>
        <taxon>Bathycoccaceae</taxon>
        <taxon>Ostreococcus</taxon>
    </lineage>
</organism>
<dbReference type="Proteomes" id="UP000009170">
    <property type="component" value="Unassembled WGS sequence"/>
</dbReference>
<feature type="compositionally biased region" description="Basic residues" evidence="1">
    <location>
        <begin position="332"/>
        <end position="344"/>
    </location>
</feature>